<keyword evidence="10" id="KW-1185">Reference proteome</keyword>
<dbReference type="Pfam" id="PF00210">
    <property type="entry name" value="Ferritin"/>
    <property type="match status" value="1"/>
</dbReference>
<reference evidence="9" key="1">
    <citation type="thesis" date="2020" institute="ProQuest LLC" country="789 East Eisenhower Parkway, Ann Arbor, MI, USA">
        <title>Comparative Genomics and Chromosome Evolution.</title>
        <authorList>
            <person name="Mudd A.B."/>
        </authorList>
    </citation>
    <scope>NUCLEOTIDE SEQUENCE</scope>
    <source>
        <strain evidence="9">Female2</strain>
        <tissue evidence="9">Blood</tissue>
    </source>
</reference>
<dbReference type="FunFam" id="1.20.1260.10:FF:000016">
    <property type="entry name" value="Ferritin heavy chain"/>
    <property type="match status" value="1"/>
</dbReference>
<comment type="catalytic activity">
    <reaction evidence="5">
        <text>4 Fe(2+) + O2 + 4 H(+) = 4 Fe(3+) + 2 H2O</text>
        <dbReference type="Rhea" id="RHEA:11148"/>
        <dbReference type="ChEBI" id="CHEBI:15377"/>
        <dbReference type="ChEBI" id="CHEBI:15378"/>
        <dbReference type="ChEBI" id="CHEBI:15379"/>
        <dbReference type="ChEBI" id="CHEBI:29033"/>
        <dbReference type="ChEBI" id="CHEBI:29034"/>
        <dbReference type="EC" id="1.16.3.1"/>
    </reaction>
</comment>
<dbReference type="Proteomes" id="UP000812440">
    <property type="component" value="Chromosome 4"/>
</dbReference>
<dbReference type="InterPro" id="IPR001519">
    <property type="entry name" value="Ferritin"/>
</dbReference>
<dbReference type="CDD" id="cd01056">
    <property type="entry name" value="Euk_Ferritin"/>
    <property type="match status" value="1"/>
</dbReference>
<gene>
    <name evidence="9" type="ORF">GDO86_008756</name>
</gene>
<comment type="function">
    <text evidence="7">Stores iron in a soluble, non-toxic, readily available form. Important for iron homeostasis. Iron is taken up in the ferrous form and deposited as ferric hydroxides after oxidation.</text>
</comment>
<feature type="domain" description="Ferritin-like diiron" evidence="8">
    <location>
        <begin position="7"/>
        <end position="156"/>
    </location>
</feature>
<evidence type="ECO:0000256" key="6">
    <source>
        <dbReference type="PIRSR" id="PIRSR601519-1"/>
    </source>
</evidence>
<dbReference type="Gene3D" id="1.20.1260.10">
    <property type="match status" value="1"/>
</dbReference>
<evidence type="ECO:0000256" key="5">
    <source>
        <dbReference type="ARBA" id="ARBA00047990"/>
    </source>
</evidence>
<dbReference type="EMBL" id="JAACNH010000007">
    <property type="protein sequence ID" value="KAG8438180.1"/>
    <property type="molecule type" value="Genomic_DNA"/>
</dbReference>
<comment type="similarity">
    <text evidence="1 7">Belongs to the ferritin family.</text>
</comment>
<dbReference type="OrthoDB" id="186462at2759"/>
<accession>A0A8T2J4A9</accession>
<dbReference type="InterPro" id="IPR009078">
    <property type="entry name" value="Ferritin-like_SF"/>
</dbReference>
<dbReference type="SUPFAM" id="SSF47240">
    <property type="entry name" value="Ferritin-like"/>
    <property type="match status" value="1"/>
</dbReference>
<feature type="binding site" evidence="6">
    <location>
        <position position="59"/>
    </location>
    <ligand>
        <name>Fe cation</name>
        <dbReference type="ChEBI" id="CHEBI:24875"/>
        <label>1</label>
    </ligand>
</feature>
<evidence type="ECO:0000256" key="4">
    <source>
        <dbReference type="ARBA" id="ARBA00023004"/>
    </source>
</evidence>
<dbReference type="AlphaFoldDB" id="A0A8T2J4A9"/>
<dbReference type="PROSITE" id="PS50905">
    <property type="entry name" value="FERRITIN_LIKE"/>
    <property type="match status" value="1"/>
</dbReference>
<keyword evidence="3 6" id="KW-0479">Metal-binding</keyword>
<evidence type="ECO:0000259" key="8">
    <source>
        <dbReference type="PROSITE" id="PS50905"/>
    </source>
</evidence>
<evidence type="ECO:0000256" key="1">
    <source>
        <dbReference type="ARBA" id="ARBA00007513"/>
    </source>
</evidence>
<dbReference type="InterPro" id="IPR008331">
    <property type="entry name" value="Ferritin_DPS_dom"/>
</dbReference>
<comment type="caution">
    <text evidence="9">The sequence shown here is derived from an EMBL/GenBank/DDBJ whole genome shotgun (WGS) entry which is preliminary data.</text>
</comment>
<feature type="binding site" evidence="6">
    <location>
        <position position="62"/>
    </location>
    <ligand>
        <name>Fe cation</name>
        <dbReference type="ChEBI" id="CHEBI:24875"/>
        <label>1</label>
    </ligand>
</feature>
<dbReference type="GO" id="GO:0006826">
    <property type="term" value="P:iron ion transport"/>
    <property type="evidence" value="ECO:0007669"/>
    <property type="project" value="InterPro"/>
</dbReference>
<evidence type="ECO:0000313" key="10">
    <source>
        <dbReference type="Proteomes" id="UP000812440"/>
    </source>
</evidence>
<evidence type="ECO:0000256" key="7">
    <source>
        <dbReference type="RuleBase" id="RU361145"/>
    </source>
</evidence>
<feature type="binding site" evidence="6">
    <location>
        <position position="138"/>
    </location>
    <ligand>
        <name>Fe cation</name>
        <dbReference type="ChEBI" id="CHEBI:24875"/>
        <label>1</label>
    </ligand>
</feature>
<proteinExistence type="inferred from homology"/>
<sequence length="178" mass="20503">MTAQIREGFHQECEAALNRQVNMELFASYTYLSMACYFDRDDVALKNFSKYFLKQSHDERLHAEKLLKYQIQRGGRVCLKDVRKPEREDWGSGLEAIEAAFNLEKTVNKSLLDIHKLASQHEDPHLAGFLESNYLDEQVKSIKELGDHLTNLRKIGAPCNGLAEYLFDKHTIADLVKN</sequence>
<evidence type="ECO:0000256" key="3">
    <source>
        <dbReference type="ARBA" id="ARBA00022723"/>
    </source>
</evidence>
<dbReference type="GO" id="GO:0004322">
    <property type="term" value="F:ferroxidase activity"/>
    <property type="evidence" value="ECO:0007669"/>
    <property type="project" value="UniProtKB-EC"/>
</dbReference>
<feature type="binding site" evidence="6">
    <location>
        <position position="24"/>
    </location>
    <ligand>
        <name>Fe cation</name>
        <dbReference type="ChEBI" id="CHEBI:24875"/>
        <label>1</label>
    </ligand>
</feature>
<name>A0A8T2J4A9_9PIPI</name>
<dbReference type="GO" id="GO:0005737">
    <property type="term" value="C:cytoplasm"/>
    <property type="evidence" value="ECO:0007669"/>
    <property type="project" value="TreeGrafter"/>
</dbReference>
<dbReference type="GO" id="GO:0006879">
    <property type="term" value="P:intracellular iron ion homeostasis"/>
    <property type="evidence" value="ECO:0007669"/>
    <property type="project" value="UniProtKB-KW"/>
</dbReference>
<dbReference type="InterPro" id="IPR009040">
    <property type="entry name" value="Ferritin-like_diiron"/>
</dbReference>
<dbReference type="GO" id="GO:0008199">
    <property type="term" value="F:ferric iron binding"/>
    <property type="evidence" value="ECO:0007669"/>
    <property type="project" value="InterPro"/>
</dbReference>
<protein>
    <recommendedName>
        <fullName evidence="7">Ferritin</fullName>
    </recommendedName>
</protein>
<dbReference type="PANTHER" id="PTHR11431:SF37">
    <property type="entry name" value="FERRITIN HEAVY CHAIN"/>
    <property type="match status" value="1"/>
</dbReference>
<keyword evidence="4 6" id="KW-0408">Iron</keyword>
<evidence type="ECO:0000313" key="9">
    <source>
        <dbReference type="EMBL" id="KAG8438180.1"/>
    </source>
</evidence>
<dbReference type="GO" id="GO:0008198">
    <property type="term" value="F:ferrous iron binding"/>
    <property type="evidence" value="ECO:0007669"/>
    <property type="project" value="TreeGrafter"/>
</dbReference>
<dbReference type="InterPro" id="IPR012347">
    <property type="entry name" value="Ferritin-like"/>
</dbReference>
<evidence type="ECO:0000256" key="2">
    <source>
        <dbReference type="ARBA" id="ARBA00022434"/>
    </source>
</evidence>
<feature type="binding site" evidence="6">
    <location>
        <position position="104"/>
    </location>
    <ligand>
        <name>Fe cation</name>
        <dbReference type="ChEBI" id="CHEBI:24875"/>
        <label>1</label>
    </ligand>
</feature>
<dbReference type="PANTHER" id="PTHR11431">
    <property type="entry name" value="FERRITIN"/>
    <property type="match status" value="1"/>
</dbReference>
<keyword evidence="2 7" id="KW-0409">Iron storage</keyword>
<organism evidence="9 10">
    <name type="scientific">Hymenochirus boettgeri</name>
    <name type="common">Congo dwarf clawed frog</name>
    <dbReference type="NCBI Taxonomy" id="247094"/>
    <lineage>
        <taxon>Eukaryota</taxon>
        <taxon>Metazoa</taxon>
        <taxon>Chordata</taxon>
        <taxon>Craniata</taxon>
        <taxon>Vertebrata</taxon>
        <taxon>Euteleostomi</taxon>
        <taxon>Amphibia</taxon>
        <taxon>Batrachia</taxon>
        <taxon>Anura</taxon>
        <taxon>Pipoidea</taxon>
        <taxon>Pipidae</taxon>
        <taxon>Pipinae</taxon>
        <taxon>Hymenochirus</taxon>
    </lineage>
</organism>